<protein>
    <recommendedName>
        <fullName evidence="5">Low temperature viability protein</fullName>
    </recommendedName>
</protein>
<name>A0ABR2MZG9_9ASPA</name>
<evidence type="ECO:0008006" key="5">
    <source>
        <dbReference type="Google" id="ProtNLM"/>
    </source>
</evidence>
<evidence type="ECO:0000313" key="4">
    <source>
        <dbReference type="Proteomes" id="UP001412067"/>
    </source>
</evidence>
<comment type="similarity">
    <text evidence="1">Belongs to the LTV1 family.</text>
</comment>
<feature type="region of interest" description="Disordered" evidence="2">
    <location>
        <begin position="457"/>
        <end position="496"/>
    </location>
</feature>
<dbReference type="Proteomes" id="UP001412067">
    <property type="component" value="Unassembled WGS sequence"/>
</dbReference>
<proteinExistence type="inferred from homology"/>
<accession>A0ABR2MZG9</accession>
<dbReference type="PANTHER" id="PTHR21531">
    <property type="entry name" value="LOW-TEMPERATURE VIABILITY PROTEIN LTV1-RELATED"/>
    <property type="match status" value="1"/>
</dbReference>
<evidence type="ECO:0000256" key="2">
    <source>
        <dbReference type="SAM" id="MobiDB-lite"/>
    </source>
</evidence>
<gene>
    <name evidence="3" type="ORF">KSP40_PGU018104</name>
</gene>
<dbReference type="PANTHER" id="PTHR21531:SF0">
    <property type="entry name" value="PROTEIN LTV1 HOMOLOG"/>
    <property type="match status" value="1"/>
</dbReference>
<reference evidence="3 4" key="1">
    <citation type="journal article" date="2022" name="Nat. Plants">
        <title>Genomes of leafy and leafless Platanthera orchids illuminate the evolution of mycoheterotrophy.</title>
        <authorList>
            <person name="Li M.H."/>
            <person name="Liu K.W."/>
            <person name="Li Z."/>
            <person name="Lu H.C."/>
            <person name="Ye Q.L."/>
            <person name="Zhang D."/>
            <person name="Wang J.Y."/>
            <person name="Li Y.F."/>
            <person name="Zhong Z.M."/>
            <person name="Liu X."/>
            <person name="Yu X."/>
            <person name="Liu D.K."/>
            <person name="Tu X.D."/>
            <person name="Liu B."/>
            <person name="Hao Y."/>
            <person name="Liao X.Y."/>
            <person name="Jiang Y.T."/>
            <person name="Sun W.H."/>
            <person name="Chen J."/>
            <person name="Chen Y.Q."/>
            <person name="Ai Y."/>
            <person name="Zhai J.W."/>
            <person name="Wu S.S."/>
            <person name="Zhou Z."/>
            <person name="Hsiao Y.Y."/>
            <person name="Wu W.L."/>
            <person name="Chen Y.Y."/>
            <person name="Lin Y.F."/>
            <person name="Hsu J.L."/>
            <person name="Li C.Y."/>
            <person name="Wang Z.W."/>
            <person name="Zhao X."/>
            <person name="Zhong W.Y."/>
            <person name="Ma X.K."/>
            <person name="Ma L."/>
            <person name="Huang J."/>
            <person name="Chen G.Z."/>
            <person name="Huang M.Z."/>
            <person name="Huang L."/>
            <person name="Peng D.H."/>
            <person name="Luo Y.B."/>
            <person name="Zou S.Q."/>
            <person name="Chen S.P."/>
            <person name="Lan S."/>
            <person name="Tsai W.C."/>
            <person name="Van de Peer Y."/>
            <person name="Liu Z.J."/>
        </authorList>
    </citation>
    <scope>NUCLEOTIDE SEQUENCE [LARGE SCALE GENOMIC DNA]</scope>
    <source>
        <strain evidence="3">Lor288</strain>
    </source>
</reference>
<dbReference type="EMBL" id="JBBWWR010000003">
    <property type="protein sequence ID" value="KAK8969585.1"/>
    <property type="molecule type" value="Genomic_DNA"/>
</dbReference>
<dbReference type="InterPro" id="IPR007307">
    <property type="entry name" value="Ltv1"/>
</dbReference>
<sequence length="604" mass="68145">MGRKKKVFIDKKNSATFKLLARDSSTFPPSDVTSVPSASDRVFVRIDNNPFHVSGSFMDEDDDADRELVSLKGEDGDSIFADAPGDTDDQLNFSHTRTINTSRGLTNRDSRFLPDEIRKEILELGLPDDGYNYLKHLREINNNGAGSAYYENSKARLDLVPLDVKAYDASRVKVTADDEPEKNSISTVASKAVNVRVHKVMDPDVARLLDDSDLSRFGSDAEDFEEDFVFKANLPDENEQGNEESDTEERKLWLAKAEEVNELLDEDGGDEQDDGEKPRIHRLLDEQFDLLTLQEYNDDTCGDEDDCLEMEGGKHAVNLHDALKECKVDDLEVEEQYRVPSDYARKQELGTGNPFDDSIDVIRKCREYAAKYFNEDEGNEELILVEESSDDSEIWDCETIVSTYSNLDNHPGKIQAPGNPIRKSAKNLRVDSLKKVDMIELRGKEKLPLEFLPHGKKEFEKLKKPPGSEKERSKPRREESKDEKKERKVAVKEEKREVRRAKKELKELYRCEISKALKVVAVSMPPAGLAAGRGSAGSCGAWETREGFQDAGRLVGDQVWGLDSSRKDFGGSNAFQWFFCSWKWSVGRGNRRWAAGLEGGGDPF</sequence>
<evidence type="ECO:0000313" key="3">
    <source>
        <dbReference type="EMBL" id="KAK8969585.1"/>
    </source>
</evidence>
<organism evidence="3 4">
    <name type="scientific">Platanthera guangdongensis</name>
    <dbReference type="NCBI Taxonomy" id="2320717"/>
    <lineage>
        <taxon>Eukaryota</taxon>
        <taxon>Viridiplantae</taxon>
        <taxon>Streptophyta</taxon>
        <taxon>Embryophyta</taxon>
        <taxon>Tracheophyta</taxon>
        <taxon>Spermatophyta</taxon>
        <taxon>Magnoliopsida</taxon>
        <taxon>Liliopsida</taxon>
        <taxon>Asparagales</taxon>
        <taxon>Orchidaceae</taxon>
        <taxon>Orchidoideae</taxon>
        <taxon>Orchideae</taxon>
        <taxon>Orchidinae</taxon>
        <taxon>Platanthera</taxon>
    </lineage>
</organism>
<keyword evidence="4" id="KW-1185">Reference proteome</keyword>
<comment type="caution">
    <text evidence="3">The sequence shown here is derived from an EMBL/GenBank/DDBJ whole genome shotgun (WGS) entry which is preliminary data.</text>
</comment>
<evidence type="ECO:0000256" key="1">
    <source>
        <dbReference type="ARBA" id="ARBA00009078"/>
    </source>
</evidence>